<dbReference type="Pfam" id="PF00171">
    <property type="entry name" value="Aldedh"/>
    <property type="match status" value="1"/>
</dbReference>
<evidence type="ECO:0000256" key="3">
    <source>
        <dbReference type="ARBA" id="ARBA00023027"/>
    </source>
</evidence>
<dbReference type="RefSeq" id="WP_060716829.1">
    <property type="nucleotide sequence ID" value="NZ_AP023268.1"/>
</dbReference>
<keyword evidence="2 4" id="KW-0560">Oxidoreductase</keyword>
<dbReference type="OrthoDB" id="9812625at2"/>
<comment type="caution">
    <text evidence="5">The sequence shown here is derived from an EMBL/GenBank/DDBJ whole genome shotgun (WGS) entry which is preliminary data.</text>
</comment>
<dbReference type="Gene3D" id="3.40.309.10">
    <property type="entry name" value="Aldehyde Dehydrogenase, Chain A, domain 2"/>
    <property type="match status" value="1"/>
</dbReference>
<proteinExistence type="inferred from homology"/>
<dbReference type="PANTHER" id="PTHR42986">
    <property type="entry name" value="BENZALDEHYDE DEHYDROGENASE YFMT"/>
    <property type="match status" value="1"/>
</dbReference>
<sequence length="493" mass="52830">MNAINRSGPYGAYSGQYIGGTWRPGAAGDVLNVNNPYSGERIAEIALASVEDLDAAYLAAEAAQRDWADRPASVKRDVFLRAAQIVEQRHAEIVDMIIAESGSTRIKAEIEWASVRDMMLEVSGMPSRVQGRIIPSEVPGKDVRVHRAPLGVIGVISPWNMPMHLSHRSIAPALALGNAVVVKPAEETPISGGLMIAKIYEEAGLPGGLLNVVVGLAGVIGDMFTLHPVPKFISFTGSARVGRHIGQLAMQGSTLKRVGLELGGNAPCVVLDDADLDLAVRGALFGRFLHQGQICMSTNRIIVDASIYDEFVTRFIERASKLTYGDPSLIGTNIGPIISKRQLDGILAKIEEAKASGLHLALGGEPQGQVLPPHVFIDVDNNSALAQTELFGPVVPIIKAHGEEDALKLANQTEFGLSSAVFTRDEGRGLRFAKRIHAGMTHINDISVADSPNAMFGGEKNSGIGRFNSDWVVAEFTCDHLITTQSIPLQYPF</sequence>
<dbReference type="SUPFAM" id="SSF53720">
    <property type="entry name" value="ALDH-like"/>
    <property type="match status" value="1"/>
</dbReference>
<evidence type="ECO:0000256" key="2">
    <source>
        <dbReference type="ARBA" id="ARBA00023002"/>
    </source>
</evidence>
<accession>A0A120DCL1</accession>
<dbReference type="GO" id="GO:0016620">
    <property type="term" value="F:oxidoreductase activity, acting on the aldehyde or oxo group of donors, NAD or NADP as acceptor"/>
    <property type="evidence" value="ECO:0007669"/>
    <property type="project" value="InterPro"/>
</dbReference>
<dbReference type="FunFam" id="3.40.605.10:FF:000007">
    <property type="entry name" value="NAD/NADP-dependent betaine aldehyde dehydrogenase"/>
    <property type="match status" value="1"/>
</dbReference>
<gene>
    <name evidence="5" type="ORF">DXT89_22760</name>
</gene>
<keyword evidence="3" id="KW-0520">NAD</keyword>
<name>A0A120DCL1_AGRVI</name>
<dbReference type="PROSITE" id="PS00687">
    <property type="entry name" value="ALDEHYDE_DEHYDR_GLU"/>
    <property type="match status" value="1"/>
</dbReference>
<dbReference type="InterPro" id="IPR029510">
    <property type="entry name" value="Ald_DH_CS_GLU"/>
</dbReference>
<dbReference type="PANTHER" id="PTHR42986:SF1">
    <property type="entry name" value="BENZALDEHYDE DEHYDROGENASE YFMT"/>
    <property type="match status" value="1"/>
</dbReference>
<dbReference type="GeneID" id="60684760"/>
<protein>
    <submittedName>
        <fullName evidence="5">Aldehyde dehydrogenase family protein</fullName>
    </submittedName>
</protein>
<dbReference type="EMBL" id="QUSG01000020">
    <property type="protein sequence ID" value="KAA3521988.1"/>
    <property type="molecule type" value="Genomic_DNA"/>
</dbReference>
<dbReference type="FunFam" id="3.40.309.10:FF:000009">
    <property type="entry name" value="Aldehyde dehydrogenase A"/>
    <property type="match status" value="1"/>
</dbReference>
<dbReference type="InterPro" id="IPR016162">
    <property type="entry name" value="Ald_DH_N"/>
</dbReference>
<evidence type="ECO:0000256" key="4">
    <source>
        <dbReference type="RuleBase" id="RU003345"/>
    </source>
</evidence>
<dbReference type="Proteomes" id="UP000436911">
    <property type="component" value="Unassembled WGS sequence"/>
</dbReference>
<dbReference type="InterPro" id="IPR016163">
    <property type="entry name" value="Ald_DH_C"/>
</dbReference>
<reference evidence="5 6" key="1">
    <citation type="submission" date="2018-08" db="EMBL/GenBank/DDBJ databases">
        <title>Genome sequencing of Agrobacterium vitis strain ICMP 10754.</title>
        <authorList>
            <person name="Visnovsky S.B."/>
            <person name="Pitman A.R."/>
        </authorList>
    </citation>
    <scope>NUCLEOTIDE SEQUENCE [LARGE SCALE GENOMIC DNA]</scope>
    <source>
        <strain evidence="5 6">ICMP 10754</strain>
    </source>
</reference>
<dbReference type="Gene3D" id="3.40.605.10">
    <property type="entry name" value="Aldehyde Dehydrogenase, Chain A, domain 1"/>
    <property type="match status" value="1"/>
</dbReference>
<dbReference type="InterPro" id="IPR015590">
    <property type="entry name" value="Aldehyde_DH_dom"/>
</dbReference>
<organism evidence="5 6">
    <name type="scientific">Agrobacterium vitis</name>
    <name type="common">Rhizobium vitis</name>
    <dbReference type="NCBI Taxonomy" id="373"/>
    <lineage>
        <taxon>Bacteria</taxon>
        <taxon>Pseudomonadati</taxon>
        <taxon>Pseudomonadota</taxon>
        <taxon>Alphaproteobacteria</taxon>
        <taxon>Hyphomicrobiales</taxon>
        <taxon>Rhizobiaceae</taxon>
        <taxon>Rhizobium/Agrobacterium group</taxon>
        <taxon>Agrobacterium</taxon>
    </lineage>
</organism>
<dbReference type="InterPro" id="IPR016161">
    <property type="entry name" value="Ald_DH/histidinol_DH"/>
</dbReference>
<evidence type="ECO:0000256" key="1">
    <source>
        <dbReference type="ARBA" id="ARBA00009986"/>
    </source>
</evidence>
<evidence type="ECO:0000313" key="6">
    <source>
        <dbReference type="Proteomes" id="UP000436911"/>
    </source>
</evidence>
<dbReference type="AlphaFoldDB" id="A0A120DCL1"/>
<evidence type="ECO:0000313" key="5">
    <source>
        <dbReference type="EMBL" id="KAA3521988.1"/>
    </source>
</evidence>
<comment type="similarity">
    <text evidence="1 4">Belongs to the aldehyde dehydrogenase family.</text>
</comment>